<feature type="domain" description="YNCE-like beta-propeller" evidence="4">
    <location>
        <begin position="230"/>
        <end position="334"/>
    </location>
</feature>
<dbReference type="EMBL" id="SMAD01000002">
    <property type="protein sequence ID" value="TCS89199.1"/>
    <property type="molecule type" value="Genomic_DNA"/>
</dbReference>
<evidence type="ECO:0000259" key="4">
    <source>
        <dbReference type="Pfam" id="PF21783"/>
    </source>
</evidence>
<dbReference type="PANTHER" id="PTHR47197">
    <property type="entry name" value="PROTEIN NIRF"/>
    <property type="match status" value="1"/>
</dbReference>
<dbReference type="PROSITE" id="PS51257">
    <property type="entry name" value="PROKAR_LIPOPROTEIN"/>
    <property type="match status" value="1"/>
</dbReference>
<evidence type="ECO:0000313" key="5">
    <source>
        <dbReference type="EMBL" id="TCS89199.1"/>
    </source>
</evidence>
<dbReference type="OrthoDB" id="9803927at2"/>
<dbReference type="InterPro" id="IPR051200">
    <property type="entry name" value="Host-pathogen_enzymatic-act"/>
</dbReference>
<comment type="caution">
    <text evidence="5">The sequence shown here is derived from an EMBL/GenBank/DDBJ whole genome shotgun (WGS) entry which is preliminary data.</text>
</comment>
<dbReference type="Pfam" id="PF21783">
    <property type="entry name" value="YNCE"/>
    <property type="match status" value="1"/>
</dbReference>
<dbReference type="InterPro" id="IPR011964">
    <property type="entry name" value="YVTN_b-propeller_repeat"/>
</dbReference>
<dbReference type="SUPFAM" id="SSF51004">
    <property type="entry name" value="C-terminal (heme d1) domain of cytochrome cd1-nitrite reductase"/>
    <property type="match status" value="1"/>
</dbReference>
<dbReference type="InterPro" id="IPR011048">
    <property type="entry name" value="Haem_d1_sf"/>
</dbReference>
<proteinExistence type="predicted"/>
<feature type="compositionally biased region" description="Polar residues" evidence="2">
    <location>
        <begin position="20"/>
        <end position="36"/>
    </location>
</feature>
<dbReference type="Proteomes" id="UP000295807">
    <property type="component" value="Unassembled WGS sequence"/>
</dbReference>
<feature type="chain" id="PRO_5020397350" evidence="3">
    <location>
        <begin position="25"/>
        <end position="337"/>
    </location>
</feature>
<dbReference type="AlphaFoldDB" id="A0A4R3KUT7"/>
<evidence type="ECO:0000313" key="6">
    <source>
        <dbReference type="Proteomes" id="UP000295807"/>
    </source>
</evidence>
<feature type="region of interest" description="Disordered" evidence="2">
    <location>
        <begin position="20"/>
        <end position="39"/>
    </location>
</feature>
<reference evidence="5 6" key="1">
    <citation type="submission" date="2019-03" db="EMBL/GenBank/DDBJ databases">
        <title>Genomic Encyclopedia of Type Strains, Phase IV (KMG-IV): sequencing the most valuable type-strain genomes for metagenomic binning, comparative biology and taxonomic classification.</title>
        <authorList>
            <person name="Goeker M."/>
        </authorList>
    </citation>
    <scope>NUCLEOTIDE SEQUENCE [LARGE SCALE GENOMIC DNA]</scope>
    <source>
        <strain evidence="5 6">DSM 21100</strain>
    </source>
</reference>
<evidence type="ECO:0000256" key="2">
    <source>
        <dbReference type="SAM" id="MobiDB-lite"/>
    </source>
</evidence>
<gene>
    <name evidence="5" type="ORF">EDD80_102393</name>
</gene>
<dbReference type="Gene3D" id="2.130.10.10">
    <property type="entry name" value="YVTN repeat-like/Quinoprotein amine dehydrogenase"/>
    <property type="match status" value="2"/>
</dbReference>
<dbReference type="InterPro" id="IPR015943">
    <property type="entry name" value="WD40/YVTN_repeat-like_dom_sf"/>
</dbReference>
<evidence type="ECO:0000256" key="1">
    <source>
        <dbReference type="ARBA" id="ARBA00022729"/>
    </source>
</evidence>
<keyword evidence="1 3" id="KW-0732">Signal</keyword>
<dbReference type="NCBIfam" id="TIGR02276">
    <property type="entry name" value="beta_rpt_yvtn"/>
    <property type="match status" value="1"/>
</dbReference>
<organism evidence="5 6">
    <name type="scientific">Anseongella ginsenosidimutans</name>
    <dbReference type="NCBI Taxonomy" id="496056"/>
    <lineage>
        <taxon>Bacteria</taxon>
        <taxon>Pseudomonadati</taxon>
        <taxon>Bacteroidota</taxon>
        <taxon>Sphingobacteriia</taxon>
        <taxon>Sphingobacteriales</taxon>
        <taxon>Sphingobacteriaceae</taxon>
        <taxon>Anseongella</taxon>
    </lineage>
</organism>
<name>A0A4R3KUT7_9SPHI</name>
<dbReference type="RefSeq" id="WP_132128284.1">
    <property type="nucleotide sequence ID" value="NZ_CP042432.1"/>
</dbReference>
<keyword evidence="6" id="KW-1185">Reference proteome</keyword>
<feature type="signal peptide" evidence="3">
    <location>
        <begin position="1"/>
        <end position="24"/>
    </location>
</feature>
<evidence type="ECO:0000256" key="3">
    <source>
        <dbReference type="SAM" id="SignalP"/>
    </source>
</evidence>
<dbReference type="PANTHER" id="PTHR47197:SF3">
    <property type="entry name" value="DIHYDRO-HEME D1 DEHYDROGENASE"/>
    <property type="match status" value="1"/>
</dbReference>
<protein>
    <submittedName>
        <fullName evidence="5">YVTN family beta-propeller protein</fullName>
    </submittedName>
</protein>
<sequence>MKTLHLFLLAALAGTFSCNNPGNAGDSANSDSTAAQQPPAANDSGLLLVANKLDNTLFFINAETLELVDSTTTGNDPHEAVVTPDGRTAYTANMTGNSLSVIDMNTLEEVRRIDLSKYQQPHGLAITSDGKNLYVTTEGTQTVLEIDVAADSILRVFKSGQQGTHMAALSKDESTLYAPNLGSGTTTVIDLEAGEVIKTLATGEGTEGIDVSPDGKEIWITARSGSVAVVNAESNEIEATLPAAGLPIRVKFTPDGKQALVSCMQADEVIVFDVAERKPIKRIKTGAGPVGVLIRPDGEVAFVANTEGNNVSVIDMKTLEVSETIPAGDTPDGMAFR</sequence>
<accession>A0A4R3KUT7</accession>
<dbReference type="InterPro" id="IPR048433">
    <property type="entry name" value="YNCE-like_beta-prop"/>
</dbReference>